<evidence type="ECO:0000313" key="1">
    <source>
        <dbReference type="EMBL" id="OGK42209.1"/>
    </source>
</evidence>
<evidence type="ECO:0008006" key="3">
    <source>
        <dbReference type="Google" id="ProtNLM"/>
    </source>
</evidence>
<comment type="caution">
    <text evidence="1">The sequence shown here is derived from an EMBL/GenBank/DDBJ whole genome shotgun (WGS) entry which is preliminary data.</text>
</comment>
<dbReference type="STRING" id="1802056.A2954_04320"/>
<proteinExistence type="predicted"/>
<dbReference type="SUPFAM" id="SSF56784">
    <property type="entry name" value="HAD-like"/>
    <property type="match status" value="1"/>
</dbReference>
<dbReference type="InterPro" id="IPR036412">
    <property type="entry name" value="HAD-like_sf"/>
</dbReference>
<protein>
    <recommendedName>
        <fullName evidence="3">FCP1 homology domain-containing protein</fullName>
    </recommendedName>
</protein>
<gene>
    <name evidence="1" type="ORF">A2954_04320</name>
</gene>
<dbReference type="EMBL" id="MGAG01000003">
    <property type="protein sequence ID" value="OGK42209.1"/>
    <property type="molecule type" value="Genomic_DNA"/>
</dbReference>
<dbReference type="Gene3D" id="3.40.50.1000">
    <property type="entry name" value="HAD superfamily/HAD-like"/>
    <property type="match status" value="1"/>
</dbReference>
<organism evidence="1 2">
    <name type="scientific">Candidatus Roizmanbacteria bacterium RIFCSPLOWO2_01_FULL_37_12</name>
    <dbReference type="NCBI Taxonomy" id="1802056"/>
    <lineage>
        <taxon>Bacteria</taxon>
        <taxon>Candidatus Roizmaniibacteriota</taxon>
    </lineage>
</organism>
<name>A0A1F7IFR3_9BACT</name>
<reference evidence="1 2" key="1">
    <citation type="journal article" date="2016" name="Nat. Commun.">
        <title>Thousands of microbial genomes shed light on interconnected biogeochemical processes in an aquifer system.</title>
        <authorList>
            <person name="Anantharaman K."/>
            <person name="Brown C.T."/>
            <person name="Hug L.A."/>
            <person name="Sharon I."/>
            <person name="Castelle C.J."/>
            <person name="Probst A.J."/>
            <person name="Thomas B.C."/>
            <person name="Singh A."/>
            <person name="Wilkins M.J."/>
            <person name="Karaoz U."/>
            <person name="Brodie E.L."/>
            <person name="Williams K.H."/>
            <person name="Hubbard S.S."/>
            <person name="Banfield J.F."/>
        </authorList>
    </citation>
    <scope>NUCLEOTIDE SEQUENCE [LARGE SCALE GENOMIC DNA]</scope>
</reference>
<dbReference type="InterPro" id="IPR023214">
    <property type="entry name" value="HAD_sf"/>
</dbReference>
<accession>A0A1F7IFR3</accession>
<dbReference type="Proteomes" id="UP000177698">
    <property type="component" value="Unassembled WGS sequence"/>
</dbReference>
<evidence type="ECO:0000313" key="2">
    <source>
        <dbReference type="Proteomes" id="UP000177698"/>
    </source>
</evidence>
<sequence>MSLKTKKRVNVNKILRVGFDLDGVLLYNPARIARPIIVFFKKKFLPKEEKKFHLPKNKLQKFIWWLLHKSSFKSAAGIQEIYRLVKENKIEAYIVSARYESLKKDFENWINKIEARKYFTGIYYNNNNEQPHLFKEQVIKKLNIDIFVEDNWDIVNHLSKNTKAKIYWIYNLLDRNIKFKNRFPNLVKAVKKLI</sequence>
<dbReference type="AlphaFoldDB" id="A0A1F7IFR3"/>